<dbReference type="RefSeq" id="XP_014143637.1">
    <property type="nucleotide sequence ID" value="XM_014288162.1"/>
</dbReference>
<organism evidence="1 2">
    <name type="scientific">Sphaeroforma arctica JP610</name>
    <dbReference type="NCBI Taxonomy" id="667725"/>
    <lineage>
        <taxon>Eukaryota</taxon>
        <taxon>Ichthyosporea</taxon>
        <taxon>Ichthyophonida</taxon>
        <taxon>Sphaeroforma</taxon>
    </lineage>
</organism>
<name>A0A0L0EZ12_9EUKA</name>
<feature type="non-terminal residue" evidence="1">
    <location>
        <position position="104"/>
    </location>
</feature>
<evidence type="ECO:0000313" key="2">
    <source>
        <dbReference type="Proteomes" id="UP000054560"/>
    </source>
</evidence>
<sequence length="104" mass="11534">MSKTAFASVVLYDIRTNSSGHTTATRTNTVNTHTHPSTHIRTHSSDKLISTTGFMDSRTCMFAQDRSLSETAGGQDSYTVHMHMDRNHLQHARSEPGDLNVNTN</sequence>
<accession>A0A0L0EZ12</accession>
<protein>
    <submittedName>
        <fullName evidence="1">Uncharacterized protein</fullName>
    </submittedName>
</protein>
<dbReference type="Proteomes" id="UP000054560">
    <property type="component" value="Unassembled WGS sequence"/>
</dbReference>
<dbReference type="EMBL" id="KQ253536">
    <property type="protein sequence ID" value="KNC69735.1"/>
    <property type="molecule type" value="Genomic_DNA"/>
</dbReference>
<gene>
    <name evidence="1" type="ORF">SARC_17747</name>
</gene>
<evidence type="ECO:0000313" key="1">
    <source>
        <dbReference type="EMBL" id="KNC69735.1"/>
    </source>
</evidence>
<keyword evidence="2" id="KW-1185">Reference proteome</keyword>
<dbReference type="AlphaFoldDB" id="A0A0L0EZ12"/>
<reference evidence="1 2" key="1">
    <citation type="submission" date="2011-02" db="EMBL/GenBank/DDBJ databases">
        <title>The Genome Sequence of Sphaeroforma arctica JP610.</title>
        <authorList>
            <consortium name="The Broad Institute Genome Sequencing Platform"/>
            <person name="Russ C."/>
            <person name="Cuomo C."/>
            <person name="Young S.K."/>
            <person name="Zeng Q."/>
            <person name="Gargeya S."/>
            <person name="Alvarado L."/>
            <person name="Berlin A."/>
            <person name="Chapman S.B."/>
            <person name="Chen Z."/>
            <person name="Freedman E."/>
            <person name="Gellesch M."/>
            <person name="Goldberg J."/>
            <person name="Griggs A."/>
            <person name="Gujja S."/>
            <person name="Heilman E."/>
            <person name="Heiman D."/>
            <person name="Howarth C."/>
            <person name="Mehta T."/>
            <person name="Neiman D."/>
            <person name="Pearson M."/>
            <person name="Roberts A."/>
            <person name="Saif S."/>
            <person name="Shea T."/>
            <person name="Shenoy N."/>
            <person name="Sisk P."/>
            <person name="Stolte C."/>
            <person name="Sykes S."/>
            <person name="White J."/>
            <person name="Yandava C."/>
            <person name="Burger G."/>
            <person name="Gray M.W."/>
            <person name="Holland P.W.H."/>
            <person name="King N."/>
            <person name="Lang F.B.F."/>
            <person name="Roger A.J."/>
            <person name="Ruiz-Trillo I."/>
            <person name="Haas B."/>
            <person name="Nusbaum C."/>
            <person name="Birren B."/>
        </authorList>
    </citation>
    <scope>NUCLEOTIDE SEQUENCE [LARGE SCALE GENOMIC DNA]</scope>
    <source>
        <strain evidence="1 2">JP610</strain>
    </source>
</reference>
<dbReference type="GeneID" id="25918251"/>
<proteinExistence type="predicted"/>